<sequence length="557" mass="62593">MLDPHCQIAMPPPQGLRLLPPGIRPRPPSGLPTSEKARFNAKQLYLVVYLGRDGGVGRGWGMLKQGRRALTVTTGGKQGAAAPARRPRGRFLRHGPVLRVPPLSPGAPRPRLTGARQGGRLTVAGRSQKLDNRQGRGGAPQTVPPPPLLEWLARATPPHEPRPRASFPPPLIGSRWPQPVSRSAGGPMRSPAVPRAGIRRSGGAADSPHPQVLWKKKVGGMKKMPLFSKSHKNPAEIVKTLKDNMAILEKQDKKTDKASEEVSKALQAMKEILCGTNDKEPPTEAVAQLAQELYNSGLLETLIADLQLIDFEGKKDVTQIFNNILRRQIGTRSPTVEYISAHPHILFMLLKGYEAPQVALRCGIMLRESIRHEPLAKIILFSDQFREFFKYVELSTFDIASDAFATFKDLLTRHKVLVADFLEQNYDTIFEDYEKLLHSENYVTKRQSLKLLGELILDRHNFAIMTKYISKPENLKLMMNLLRDKSPNIQFEAFHVFKVFVASPHKTQPIVEILLKNQPKLIEFLSGFQKERTDDEQFTDEKNYLIKQIRDLKKPVP</sequence>
<evidence type="ECO:0000256" key="4">
    <source>
        <dbReference type="SAM" id="MobiDB-lite"/>
    </source>
</evidence>
<dbReference type="InterPro" id="IPR011989">
    <property type="entry name" value="ARM-like"/>
</dbReference>
<dbReference type="InParanoid" id="A0A6I8N179"/>
<evidence type="ECO:0000256" key="3">
    <source>
        <dbReference type="ARBA" id="ARBA00025206"/>
    </source>
</evidence>
<dbReference type="Bgee" id="ENSOANG00000022493">
    <property type="expression patterns" value="Expressed in ovary and 8 other cell types or tissues"/>
</dbReference>
<comment type="subunit">
    <text evidence="2">Component of a trimeric complex composed of STK11/LKB1, STRAD (STRADA or STRADB) and CAB39/MO25 (CAB39/MO25alpha or CAB39L/MO25beta): the complex tethers STK11/LKB1 in the cytoplasm and stimulates its catalytic activity.</text>
</comment>
<proteinExistence type="inferred from homology"/>
<dbReference type="Ensembl" id="ENSOANT00000052090.1">
    <property type="protein sequence ID" value="ENSOANP00000034707.1"/>
    <property type="gene ID" value="ENSOANG00000022493.3"/>
</dbReference>
<evidence type="ECO:0000256" key="1">
    <source>
        <dbReference type="ARBA" id="ARBA00011012"/>
    </source>
</evidence>
<comment type="similarity">
    <text evidence="1">Belongs to the Mo25 family.</text>
</comment>
<protein>
    <submittedName>
        <fullName evidence="5">Calcium binding protein 39 like</fullName>
    </submittedName>
</protein>
<dbReference type="Pfam" id="PF08569">
    <property type="entry name" value="Mo25"/>
    <property type="match status" value="1"/>
</dbReference>
<dbReference type="InterPro" id="IPR013878">
    <property type="entry name" value="Mo25"/>
</dbReference>
<reference evidence="5 6" key="1">
    <citation type="journal article" date="2008" name="Nature">
        <title>Genome analysis of the platypus reveals unique signatures of evolution.</title>
        <authorList>
            <person name="Warren W.C."/>
            <person name="Hillier L.W."/>
            <person name="Marshall Graves J.A."/>
            <person name="Birney E."/>
            <person name="Ponting C.P."/>
            <person name="Grutzner F."/>
            <person name="Belov K."/>
            <person name="Miller W."/>
            <person name="Clarke L."/>
            <person name="Chinwalla A.T."/>
            <person name="Yang S.P."/>
            <person name="Heger A."/>
            <person name="Locke D.P."/>
            <person name="Miethke P."/>
            <person name="Waters P.D."/>
            <person name="Veyrunes F."/>
            <person name="Fulton L."/>
            <person name="Fulton B."/>
            <person name="Graves T."/>
            <person name="Wallis J."/>
            <person name="Puente X.S."/>
            <person name="Lopez-Otin C."/>
            <person name="Ordonez G.R."/>
            <person name="Eichler E.E."/>
            <person name="Chen L."/>
            <person name="Cheng Z."/>
            <person name="Deakin J.E."/>
            <person name="Alsop A."/>
            <person name="Thompson K."/>
            <person name="Kirby P."/>
            <person name="Papenfuss A.T."/>
            <person name="Wakefield M.J."/>
            <person name="Olender T."/>
            <person name="Lancet D."/>
            <person name="Huttley G.A."/>
            <person name="Smit A.F."/>
            <person name="Pask A."/>
            <person name="Temple-Smith P."/>
            <person name="Batzer M.A."/>
            <person name="Walker J.A."/>
            <person name="Konkel M.K."/>
            <person name="Harris R.S."/>
            <person name="Whittington C.M."/>
            <person name="Wong E.S."/>
            <person name="Gemmell N.J."/>
            <person name="Buschiazzo E."/>
            <person name="Vargas Jentzsch I.M."/>
            <person name="Merkel A."/>
            <person name="Schmitz J."/>
            <person name="Zemann A."/>
            <person name="Churakov G."/>
            <person name="Kriegs J.O."/>
            <person name="Brosius J."/>
            <person name="Murchison E.P."/>
            <person name="Sachidanandam R."/>
            <person name="Smith C."/>
            <person name="Hannon G.J."/>
            <person name="Tsend-Ayush E."/>
            <person name="McMillan D."/>
            <person name="Attenborough R."/>
            <person name="Rens W."/>
            <person name="Ferguson-Smith M."/>
            <person name="Lefevre C.M."/>
            <person name="Sharp J.A."/>
            <person name="Nicholas K.R."/>
            <person name="Ray D.A."/>
            <person name="Kube M."/>
            <person name="Reinhardt R."/>
            <person name="Pringle T.H."/>
            <person name="Taylor J."/>
            <person name="Jones R.C."/>
            <person name="Nixon B."/>
            <person name="Dacheux J.L."/>
            <person name="Niwa H."/>
            <person name="Sekita Y."/>
            <person name="Huang X."/>
            <person name="Stark A."/>
            <person name="Kheradpour P."/>
            <person name="Kellis M."/>
            <person name="Flicek P."/>
            <person name="Chen Y."/>
            <person name="Webber C."/>
            <person name="Hardison R."/>
            <person name="Nelson J."/>
            <person name="Hallsworth-Pepin K."/>
            <person name="Delehaunty K."/>
            <person name="Markovic C."/>
            <person name="Minx P."/>
            <person name="Feng Y."/>
            <person name="Kremitzki C."/>
            <person name="Mitreva M."/>
            <person name="Glasscock J."/>
            <person name="Wylie T."/>
            <person name="Wohldmann P."/>
            <person name="Thiru P."/>
            <person name="Nhan M.N."/>
            <person name="Pohl C.S."/>
            <person name="Smith S.M."/>
            <person name="Hou S."/>
            <person name="Nefedov M."/>
            <person name="de Jong P.J."/>
            <person name="Renfree M.B."/>
            <person name="Mardis E.R."/>
            <person name="Wilson R.K."/>
        </authorList>
    </citation>
    <scope>NUCLEOTIDE SEQUENCE [LARGE SCALE GENOMIC DNA]</scope>
    <source>
        <strain evidence="5 6">Glennie</strain>
    </source>
</reference>
<dbReference type="PANTHER" id="PTHR10182">
    <property type="entry name" value="CALCIUM-BINDING PROTEIN 39-RELATED"/>
    <property type="match status" value="1"/>
</dbReference>
<gene>
    <name evidence="5" type="primary">CAB39L</name>
</gene>
<accession>A0A6I8N179</accession>
<keyword evidence="6" id="KW-1185">Reference proteome</keyword>
<evidence type="ECO:0000313" key="5">
    <source>
        <dbReference type="Ensembl" id="ENSOANP00000034707.1"/>
    </source>
</evidence>
<dbReference type="AlphaFoldDB" id="A0A6I8N179"/>
<organism evidence="5 6">
    <name type="scientific">Ornithorhynchus anatinus</name>
    <name type="common">Duckbill platypus</name>
    <dbReference type="NCBI Taxonomy" id="9258"/>
    <lineage>
        <taxon>Eukaryota</taxon>
        <taxon>Metazoa</taxon>
        <taxon>Chordata</taxon>
        <taxon>Craniata</taxon>
        <taxon>Vertebrata</taxon>
        <taxon>Euteleostomi</taxon>
        <taxon>Mammalia</taxon>
        <taxon>Monotremata</taxon>
        <taxon>Ornithorhynchidae</taxon>
        <taxon>Ornithorhynchus</taxon>
    </lineage>
</organism>
<evidence type="ECO:0000313" key="6">
    <source>
        <dbReference type="Proteomes" id="UP000002279"/>
    </source>
</evidence>
<comment type="function">
    <text evidence="3">Component of a complex that binds and activates STK11/LKB1. In the complex, required to stabilize the interaction between CAB39/MO25 (CAB39/MO25alpha or CAB39L/MO25beta) and STK11/LKB1.</text>
</comment>
<dbReference type="PANTHER" id="PTHR10182:SF9">
    <property type="entry name" value="CALCIUM-BINDING PROTEIN 39-LIKE"/>
    <property type="match status" value="1"/>
</dbReference>
<dbReference type="Proteomes" id="UP000002279">
    <property type="component" value="Chromosome 20"/>
</dbReference>
<dbReference type="FunFam" id="1.25.10.10:FF:000025">
    <property type="entry name" value="Calcium-binding protein 39"/>
    <property type="match status" value="1"/>
</dbReference>
<evidence type="ECO:0000256" key="2">
    <source>
        <dbReference type="ARBA" id="ARBA00011749"/>
    </source>
</evidence>
<name>A0A6I8N179_ORNAN</name>
<dbReference type="InterPro" id="IPR016024">
    <property type="entry name" value="ARM-type_fold"/>
</dbReference>
<reference evidence="5" key="2">
    <citation type="submission" date="2025-08" db="UniProtKB">
        <authorList>
            <consortium name="Ensembl"/>
        </authorList>
    </citation>
    <scope>IDENTIFICATION</scope>
    <source>
        <strain evidence="5">Glennie</strain>
    </source>
</reference>
<reference evidence="5" key="3">
    <citation type="submission" date="2025-09" db="UniProtKB">
        <authorList>
            <consortium name="Ensembl"/>
        </authorList>
    </citation>
    <scope>IDENTIFICATION</scope>
    <source>
        <strain evidence="5">Glennie</strain>
    </source>
</reference>
<dbReference type="FunCoup" id="A0A6I8N179">
    <property type="interactions" value="1249"/>
</dbReference>
<feature type="region of interest" description="Disordered" evidence="4">
    <location>
        <begin position="95"/>
        <end position="210"/>
    </location>
</feature>
<dbReference type="Gene3D" id="1.25.10.10">
    <property type="entry name" value="Leucine-rich Repeat Variant"/>
    <property type="match status" value="1"/>
</dbReference>
<dbReference type="GeneTree" id="ENSGT00390000004360"/>
<dbReference type="SUPFAM" id="SSF48371">
    <property type="entry name" value="ARM repeat"/>
    <property type="match status" value="1"/>
</dbReference>